<evidence type="ECO:0000256" key="1">
    <source>
        <dbReference type="ARBA" id="ARBA00022612"/>
    </source>
</evidence>
<dbReference type="NCBIfam" id="TIGR01543">
    <property type="entry name" value="proheadase_HK97"/>
    <property type="match status" value="1"/>
</dbReference>
<evidence type="ECO:0000256" key="2">
    <source>
        <dbReference type="ARBA" id="ARBA00022670"/>
    </source>
</evidence>
<dbReference type="Pfam" id="PF04586">
    <property type="entry name" value="Peptidase_S78"/>
    <property type="match status" value="1"/>
</dbReference>
<organism evidence="5 6">
    <name type="scientific">Pseudomonas oryzihabitans</name>
    <dbReference type="NCBI Taxonomy" id="47885"/>
    <lineage>
        <taxon>Bacteria</taxon>
        <taxon>Pseudomonadati</taxon>
        <taxon>Pseudomonadota</taxon>
        <taxon>Gammaproteobacteria</taxon>
        <taxon>Pseudomonadales</taxon>
        <taxon>Pseudomonadaceae</taxon>
        <taxon>Pseudomonas</taxon>
    </lineage>
</organism>
<dbReference type="OrthoDB" id="9804926at2"/>
<dbReference type="KEGG" id="por:APT59_09930"/>
<reference evidence="5 6" key="1">
    <citation type="submission" date="2016-01" db="EMBL/GenBank/DDBJ databases">
        <title>Annotation of Pseudomonas oryzihabitans USDA-ARS-USMARC-56511.</title>
        <authorList>
            <person name="Harhay G.P."/>
            <person name="Harhay D.M."/>
            <person name="Smith T.P.L."/>
            <person name="Bono J.L."/>
            <person name="Heaton M.P."/>
            <person name="Clawson M.L."/>
            <person name="Chitko-Mckown C.G."/>
            <person name="Capik S.F."/>
            <person name="DeDonder K.D."/>
            <person name="Apley M.D."/>
            <person name="Lubbers B.V."/>
            <person name="White B.J."/>
            <person name="Larson R.L."/>
        </authorList>
    </citation>
    <scope>NUCLEOTIDE SEQUENCE [LARGE SCALE GENOMIC DNA]</scope>
    <source>
        <strain evidence="5 6">USDA-ARS-USMARC-56511</strain>
    </source>
</reference>
<keyword evidence="1" id="KW-1188">Viral release from host cell</keyword>
<gene>
    <name evidence="5" type="ORF">APT59_09930</name>
</gene>
<dbReference type="EMBL" id="CP013987">
    <property type="protein sequence ID" value="ALZ84505.1"/>
    <property type="molecule type" value="Genomic_DNA"/>
</dbReference>
<name>A0A0U4XT49_9PSED</name>
<dbReference type="SUPFAM" id="SSF50789">
    <property type="entry name" value="Herpes virus serine proteinase, assemblin"/>
    <property type="match status" value="1"/>
</dbReference>
<dbReference type="RefSeq" id="WP_059314697.1">
    <property type="nucleotide sequence ID" value="NZ_CP013987.1"/>
</dbReference>
<dbReference type="InterPro" id="IPR006433">
    <property type="entry name" value="Prohead_protease"/>
</dbReference>
<dbReference type="AlphaFoldDB" id="A0A0U4XT49"/>
<dbReference type="Proteomes" id="UP000064137">
    <property type="component" value="Chromosome"/>
</dbReference>
<keyword evidence="3" id="KW-0378">Hydrolase</keyword>
<evidence type="ECO:0000259" key="4">
    <source>
        <dbReference type="Pfam" id="PF04586"/>
    </source>
</evidence>
<keyword evidence="2 5" id="KW-0645">Protease</keyword>
<evidence type="ECO:0000313" key="5">
    <source>
        <dbReference type="EMBL" id="ALZ84505.1"/>
    </source>
</evidence>
<protein>
    <submittedName>
        <fullName evidence="5">Prohead protease</fullName>
    </submittedName>
</protein>
<evidence type="ECO:0000256" key="3">
    <source>
        <dbReference type="ARBA" id="ARBA00022801"/>
    </source>
</evidence>
<dbReference type="GO" id="GO:0008233">
    <property type="term" value="F:peptidase activity"/>
    <property type="evidence" value="ECO:0007669"/>
    <property type="project" value="UniProtKB-KW"/>
</dbReference>
<proteinExistence type="predicted"/>
<evidence type="ECO:0000313" key="6">
    <source>
        <dbReference type="Proteomes" id="UP000064137"/>
    </source>
</evidence>
<dbReference type="InterPro" id="IPR054613">
    <property type="entry name" value="Peptidase_S78_dom"/>
</dbReference>
<dbReference type="GO" id="GO:0006508">
    <property type="term" value="P:proteolysis"/>
    <property type="evidence" value="ECO:0007669"/>
    <property type="project" value="UniProtKB-KW"/>
</dbReference>
<accession>A0A0U4XT49</accession>
<sequence>MPNICKTLDFELAGVKFAGNGAQGIFEGYASVFGVTDSDGDVIQPGAFANALKSQTRSVAMFFNHRRHEIPVGKWLHLEEDSKGLLARGELTPGNPQSEALKAAMQHGTVAGMSVGFLAAKGDFEPIATGMSFKNVSRLSEISICTMPANEHATVASLKSMDGIESIRDAEHWLRDAAGLSKSEAQAFIARIKSAVRSESEGGDEIAALLQRIQTFPSVN</sequence>
<feature type="domain" description="Prohead serine protease" evidence="4">
    <location>
        <begin position="20"/>
        <end position="163"/>
    </location>
</feature>